<keyword evidence="5 10" id="KW-0479">Metal-binding</keyword>
<accession>A0A1D3TR23</accession>
<name>A0A1D3TR23_9FIRM</name>
<evidence type="ECO:0000256" key="12">
    <source>
        <dbReference type="RuleBase" id="RU363002"/>
    </source>
</evidence>
<evidence type="ECO:0000256" key="10">
    <source>
        <dbReference type="PIRNR" id="PIRNR006268"/>
    </source>
</evidence>
<keyword evidence="14" id="KW-1185">Reference proteome</keyword>
<proteinExistence type="inferred from homology"/>
<keyword evidence="6 10" id="KW-0274">FAD</keyword>
<evidence type="ECO:0000256" key="1">
    <source>
        <dbReference type="ARBA" id="ARBA00011955"/>
    </source>
</evidence>
<dbReference type="RefSeq" id="WP_242875461.1">
    <property type="nucleotide sequence ID" value="NZ_FMKA01000003.1"/>
</dbReference>
<comment type="subcellular location">
    <subcellularLocation>
        <location evidence="12">Cell inner membrane</location>
        <topology evidence="12">Lipid-anchor</topology>
        <orientation evidence="12">Periplasmic side</orientation>
    </subcellularLocation>
</comment>
<dbReference type="STRING" id="1619234.SAMN05421730_1003181"/>
<keyword evidence="12" id="KW-0732">Signal</keyword>
<feature type="signal peptide" evidence="12">
    <location>
        <begin position="1"/>
        <end position="19"/>
    </location>
</feature>
<feature type="binding site" evidence="11">
    <location>
        <position position="313"/>
    </location>
    <ligand>
        <name>Mg(2+)</name>
        <dbReference type="ChEBI" id="CHEBI:18420"/>
    </ligand>
</feature>
<evidence type="ECO:0000256" key="4">
    <source>
        <dbReference type="ARBA" id="ARBA00022679"/>
    </source>
</evidence>
<keyword evidence="4 10" id="KW-0808">Transferase</keyword>
<evidence type="ECO:0000256" key="2">
    <source>
        <dbReference type="ARBA" id="ARBA00016337"/>
    </source>
</evidence>
<evidence type="ECO:0000256" key="11">
    <source>
        <dbReference type="PIRSR" id="PIRSR006268-2"/>
    </source>
</evidence>
<keyword evidence="3 10" id="KW-0285">Flavoprotein</keyword>
<comment type="function">
    <text evidence="12">Flavin transferase that catalyzes the transfer of the FMN moiety of FAD and its covalent binding to the hydroxyl group of a threonine residue in a target flavoprotein.</text>
</comment>
<keyword evidence="12" id="KW-0997">Cell inner membrane</keyword>
<dbReference type="Gene3D" id="3.10.520.10">
    <property type="entry name" value="ApbE-like domains"/>
    <property type="match status" value="1"/>
</dbReference>
<dbReference type="SUPFAM" id="SSF143631">
    <property type="entry name" value="ApbE-like"/>
    <property type="match status" value="1"/>
</dbReference>
<evidence type="ECO:0000256" key="7">
    <source>
        <dbReference type="ARBA" id="ARBA00022842"/>
    </source>
</evidence>
<dbReference type="PROSITE" id="PS51257">
    <property type="entry name" value="PROKAR_LIPOPROTEIN"/>
    <property type="match status" value="1"/>
</dbReference>
<dbReference type="PIRSF" id="PIRSF006268">
    <property type="entry name" value="ApbE"/>
    <property type="match status" value="1"/>
</dbReference>
<evidence type="ECO:0000256" key="6">
    <source>
        <dbReference type="ARBA" id="ARBA00022827"/>
    </source>
</evidence>
<keyword evidence="7 10" id="KW-0460">Magnesium</keyword>
<dbReference type="PANTHER" id="PTHR30040">
    <property type="entry name" value="THIAMINE BIOSYNTHESIS LIPOPROTEIN APBE"/>
    <property type="match status" value="1"/>
</dbReference>
<reference evidence="13 14" key="1">
    <citation type="submission" date="2016-09" db="EMBL/GenBank/DDBJ databases">
        <authorList>
            <person name="Capua I."/>
            <person name="De Benedictis P."/>
            <person name="Joannis T."/>
            <person name="Lombin L.H."/>
            <person name="Cattoli G."/>
        </authorList>
    </citation>
    <scope>NUCLEOTIDE SEQUENCE [LARGE SCALE GENOMIC DNA]</scope>
    <source>
        <strain evidence="13 14">GluBS11</strain>
    </source>
</reference>
<dbReference type="AlphaFoldDB" id="A0A1D3TR23"/>
<organism evidence="13 14">
    <name type="scientific">Anaerobium acetethylicum</name>
    <dbReference type="NCBI Taxonomy" id="1619234"/>
    <lineage>
        <taxon>Bacteria</taxon>
        <taxon>Bacillati</taxon>
        <taxon>Bacillota</taxon>
        <taxon>Clostridia</taxon>
        <taxon>Lachnospirales</taxon>
        <taxon>Lachnospiraceae</taxon>
        <taxon>Anaerobium</taxon>
    </lineage>
</organism>
<feature type="binding site" evidence="11">
    <location>
        <position position="309"/>
    </location>
    <ligand>
        <name>Mg(2+)</name>
        <dbReference type="ChEBI" id="CHEBI:18420"/>
    </ligand>
</feature>
<feature type="binding site" evidence="11">
    <location>
        <position position="194"/>
    </location>
    <ligand>
        <name>Mg(2+)</name>
        <dbReference type="ChEBI" id="CHEBI:18420"/>
    </ligand>
</feature>
<dbReference type="GO" id="GO:0046872">
    <property type="term" value="F:metal ion binding"/>
    <property type="evidence" value="ECO:0007669"/>
    <property type="project" value="UniProtKB-UniRule"/>
</dbReference>
<evidence type="ECO:0000256" key="8">
    <source>
        <dbReference type="ARBA" id="ARBA00031306"/>
    </source>
</evidence>
<dbReference type="GO" id="GO:0005886">
    <property type="term" value="C:plasma membrane"/>
    <property type="evidence" value="ECO:0007669"/>
    <property type="project" value="UniProtKB-SubCell"/>
</dbReference>
<dbReference type="InterPro" id="IPR003374">
    <property type="entry name" value="ApbE-like_sf"/>
</dbReference>
<dbReference type="EC" id="2.7.1.180" evidence="1 10"/>
<evidence type="ECO:0000256" key="3">
    <source>
        <dbReference type="ARBA" id="ARBA00022630"/>
    </source>
</evidence>
<evidence type="ECO:0000256" key="5">
    <source>
        <dbReference type="ARBA" id="ARBA00022723"/>
    </source>
</evidence>
<feature type="chain" id="PRO_5039761254" description="FAD:protein FMN transferase" evidence="12">
    <location>
        <begin position="20"/>
        <end position="356"/>
    </location>
</feature>
<dbReference type="PANTHER" id="PTHR30040:SF2">
    <property type="entry name" value="FAD:PROTEIN FMN TRANSFERASE"/>
    <property type="match status" value="1"/>
</dbReference>
<comment type="catalytic activity">
    <reaction evidence="9 10 12">
        <text>L-threonyl-[protein] + FAD = FMN-L-threonyl-[protein] + AMP + H(+)</text>
        <dbReference type="Rhea" id="RHEA:36847"/>
        <dbReference type="Rhea" id="RHEA-COMP:11060"/>
        <dbReference type="Rhea" id="RHEA-COMP:11061"/>
        <dbReference type="ChEBI" id="CHEBI:15378"/>
        <dbReference type="ChEBI" id="CHEBI:30013"/>
        <dbReference type="ChEBI" id="CHEBI:57692"/>
        <dbReference type="ChEBI" id="CHEBI:74257"/>
        <dbReference type="ChEBI" id="CHEBI:456215"/>
        <dbReference type="EC" id="2.7.1.180"/>
    </reaction>
</comment>
<comment type="cofactor">
    <cofactor evidence="11">
        <name>Mg(2+)</name>
        <dbReference type="ChEBI" id="CHEBI:18420"/>
    </cofactor>
    <cofactor evidence="11">
        <name>Mn(2+)</name>
        <dbReference type="ChEBI" id="CHEBI:29035"/>
    </cofactor>
    <text evidence="11">Magnesium. Can also use manganese.</text>
</comment>
<dbReference type="Pfam" id="PF02424">
    <property type="entry name" value="ApbE"/>
    <property type="match status" value="1"/>
</dbReference>
<gene>
    <name evidence="13" type="ORF">SAMN05421730_1003181</name>
</gene>
<protein>
    <recommendedName>
        <fullName evidence="2 10">FAD:protein FMN transferase</fullName>
        <ecNumber evidence="1 10">2.7.1.180</ecNumber>
    </recommendedName>
    <alternativeName>
        <fullName evidence="8 10">Flavin transferase</fullName>
    </alternativeName>
</protein>
<keyword evidence="12 13" id="KW-0449">Lipoprotein</keyword>
<keyword evidence="12" id="KW-0472">Membrane</keyword>
<dbReference type="GO" id="GO:0016740">
    <property type="term" value="F:transferase activity"/>
    <property type="evidence" value="ECO:0007669"/>
    <property type="project" value="UniProtKB-UniRule"/>
</dbReference>
<dbReference type="Proteomes" id="UP000199315">
    <property type="component" value="Unassembled WGS sequence"/>
</dbReference>
<evidence type="ECO:0000256" key="9">
    <source>
        <dbReference type="ARBA" id="ARBA00048540"/>
    </source>
</evidence>
<dbReference type="InterPro" id="IPR024932">
    <property type="entry name" value="ApbE"/>
</dbReference>
<dbReference type="EMBL" id="FMKA01000003">
    <property type="protein sequence ID" value="SCP96095.1"/>
    <property type="molecule type" value="Genomic_DNA"/>
</dbReference>
<keyword evidence="12" id="KW-1003">Cell membrane</keyword>
<evidence type="ECO:0000313" key="13">
    <source>
        <dbReference type="EMBL" id="SCP96095.1"/>
    </source>
</evidence>
<evidence type="ECO:0000313" key="14">
    <source>
        <dbReference type="Proteomes" id="UP000199315"/>
    </source>
</evidence>
<sequence length="356" mass="38948">MKKRITALMLAAMVCCGLAGCSGGSAEEKAEGEKVRYQAEFLDLFDTATQIIFYAESEEAFNEFKELVYDNLKEYHELYDIYNDYEGISNIKTINDNAGIGPVMVDGKIMELLLFSKEASGISGGKVNVAFGPVLELWHDCRQTGINDPENAELPSMEALQAASEHTDINSVIIDKEASTVFLESPEMSLDVGAVAKGYAVEKVCDLLAEKGYDNCLISVGGNVKAIGGKGEEGLPWNVGIQNPDTDAEEASLYTLELKDQALVTSGDYQRYYTVDGKKYHHIIDPETLMPSDYFRAVTIVCEDSGMADALSTAVFNLPYEEGNTLVGLIDGAEAVWILKDGSVRFSENFQSLIHE</sequence>
<comment type="similarity">
    <text evidence="10 12">Belongs to the ApbE family.</text>
</comment>